<protein>
    <submittedName>
        <fullName evidence="1">Uncharacterized protein</fullName>
    </submittedName>
</protein>
<dbReference type="Proteomes" id="UP000654452">
    <property type="component" value="Unassembled WGS sequence"/>
</dbReference>
<name>A0ABS1HUZ0_9PROT</name>
<comment type="caution">
    <text evidence="1">The sequence shown here is derived from an EMBL/GenBank/DDBJ whole genome shotgun (WGS) entry which is preliminary data.</text>
</comment>
<dbReference type="EMBL" id="JAEPIV010000002">
    <property type="protein sequence ID" value="MBK4718636.1"/>
    <property type="molecule type" value="Genomic_DNA"/>
</dbReference>
<organism evidence="1 2">
    <name type="scientific">Azospirillum aestuarii</name>
    <dbReference type="NCBI Taxonomy" id="2802052"/>
    <lineage>
        <taxon>Bacteria</taxon>
        <taxon>Pseudomonadati</taxon>
        <taxon>Pseudomonadota</taxon>
        <taxon>Alphaproteobacteria</taxon>
        <taxon>Rhodospirillales</taxon>
        <taxon>Azospirillaceae</taxon>
        <taxon>Azospirillum</taxon>
    </lineage>
</organism>
<sequence length="92" mass="10744">MTHIAHDQERAGWKRLARFDSGPISGRFSRTDLPVPHRHYGRASALREKLSRMQGKLNLSLPFMVCGFTMREHKWPKRPFDCAGIWNDHWTG</sequence>
<keyword evidence="2" id="KW-1185">Reference proteome</keyword>
<reference evidence="1 2" key="1">
    <citation type="submission" date="2021-01" db="EMBL/GenBank/DDBJ databases">
        <title>Azospirillum sp. YIM DDC1 draft genome.</title>
        <authorList>
            <person name="Wang Y.-X."/>
        </authorList>
    </citation>
    <scope>NUCLEOTIDE SEQUENCE [LARGE SCALE GENOMIC DNA]</scope>
    <source>
        <strain evidence="1 2">YIM DDC1</strain>
    </source>
</reference>
<gene>
    <name evidence="1" type="ORF">JJL56_07125</name>
</gene>
<proteinExistence type="predicted"/>
<accession>A0ABS1HUZ0</accession>
<evidence type="ECO:0000313" key="1">
    <source>
        <dbReference type="EMBL" id="MBK4718636.1"/>
    </source>
</evidence>
<evidence type="ECO:0000313" key="2">
    <source>
        <dbReference type="Proteomes" id="UP000654452"/>
    </source>
</evidence>